<dbReference type="InterPro" id="IPR036388">
    <property type="entry name" value="WH-like_DNA-bd_sf"/>
</dbReference>
<dbReference type="Pfam" id="PF00027">
    <property type="entry name" value="cNMP_binding"/>
    <property type="match status" value="1"/>
</dbReference>
<dbReference type="Proteomes" id="UP000184315">
    <property type="component" value="Unassembled WGS sequence"/>
</dbReference>
<dbReference type="STRING" id="671072.PL9214720107"/>
<dbReference type="InterPro" id="IPR036390">
    <property type="entry name" value="WH_DNA-bd_sf"/>
</dbReference>
<keyword evidence="1" id="KW-0805">Transcription regulation</keyword>
<keyword evidence="3" id="KW-0804">Transcription</keyword>
<dbReference type="GO" id="GO:0003677">
    <property type="term" value="F:DNA binding"/>
    <property type="evidence" value="ECO:0007669"/>
    <property type="project" value="UniProtKB-KW"/>
</dbReference>
<evidence type="ECO:0000313" key="6">
    <source>
        <dbReference type="EMBL" id="CUR35837.1"/>
    </source>
</evidence>
<dbReference type="InterPro" id="IPR014710">
    <property type="entry name" value="RmlC-like_jellyroll"/>
</dbReference>
<name>A0A1J1LTC1_9CYAN</name>
<dbReference type="SUPFAM" id="SSF51206">
    <property type="entry name" value="cAMP-binding domain-like"/>
    <property type="match status" value="1"/>
</dbReference>
<evidence type="ECO:0000259" key="4">
    <source>
        <dbReference type="PROSITE" id="PS50042"/>
    </source>
</evidence>
<dbReference type="OrthoDB" id="9798104at2"/>
<dbReference type="SMART" id="SM00419">
    <property type="entry name" value="HTH_CRP"/>
    <property type="match status" value="1"/>
</dbReference>
<dbReference type="CDD" id="cd00038">
    <property type="entry name" value="CAP_ED"/>
    <property type="match status" value="1"/>
</dbReference>
<organism evidence="6 7">
    <name type="scientific">Planktothrix tepida PCC 9214</name>
    <dbReference type="NCBI Taxonomy" id="671072"/>
    <lineage>
        <taxon>Bacteria</taxon>
        <taxon>Bacillati</taxon>
        <taxon>Cyanobacteriota</taxon>
        <taxon>Cyanophyceae</taxon>
        <taxon>Oscillatoriophycideae</taxon>
        <taxon>Oscillatoriales</taxon>
        <taxon>Microcoleaceae</taxon>
        <taxon>Planktothrix</taxon>
    </lineage>
</organism>
<dbReference type="Gene3D" id="2.60.120.10">
    <property type="entry name" value="Jelly Rolls"/>
    <property type="match status" value="1"/>
</dbReference>
<dbReference type="PANTHER" id="PTHR24567:SF74">
    <property type="entry name" value="HTH-TYPE TRANSCRIPTIONAL REGULATOR ARCR"/>
    <property type="match status" value="1"/>
</dbReference>
<dbReference type="AlphaFoldDB" id="A0A1J1LTC1"/>
<accession>A0A1J1LTC1</accession>
<reference evidence="7" key="1">
    <citation type="submission" date="2015-10" db="EMBL/GenBank/DDBJ databases">
        <authorList>
            <person name="Regsiter A."/>
            <person name="william w."/>
        </authorList>
    </citation>
    <scope>NUCLEOTIDE SEQUENCE [LARGE SCALE GENOMIC DNA]</scope>
</reference>
<dbReference type="InterPro" id="IPR000595">
    <property type="entry name" value="cNMP-bd_dom"/>
</dbReference>
<dbReference type="CDD" id="cd00092">
    <property type="entry name" value="HTH_CRP"/>
    <property type="match status" value="1"/>
</dbReference>
<evidence type="ECO:0000256" key="2">
    <source>
        <dbReference type="ARBA" id="ARBA00023125"/>
    </source>
</evidence>
<proteinExistence type="predicted"/>
<evidence type="ECO:0000259" key="5">
    <source>
        <dbReference type="PROSITE" id="PS51063"/>
    </source>
</evidence>
<dbReference type="GO" id="GO:0003700">
    <property type="term" value="F:DNA-binding transcription factor activity"/>
    <property type="evidence" value="ECO:0007669"/>
    <property type="project" value="TreeGrafter"/>
</dbReference>
<protein>
    <submittedName>
        <fullName evidence="6">Crp/FNR family transcriptional regulator</fullName>
    </submittedName>
</protein>
<dbReference type="RefSeq" id="WP_072722744.1">
    <property type="nucleotide sequence ID" value="NZ_LN889817.1"/>
</dbReference>
<gene>
    <name evidence="6" type="ORF">PL9214720107</name>
</gene>
<dbReference type="GO" id="GO:0005829">
    <property type="term" value="C:cytosol"/>
    <property type="evidence" value="ECO:0007669"/>
    <property type="project" value="TreeGrafter"/>
</dbReference>
<dbReference type="SMART" id="SM00100">
    <property type="entry name" value="cNMP"/>
    <property type="match status" value="1"/>
</dbReference>
<keyword evidence="2" id="KW-0238">DNA-binding</keyword>
<feature type="domain" description="Cyclic nucleotide-binding" evidence="4">
    <location>
        <begin position="12"/>
        <end position="115"/>
    </location>
</feature>
<dbReference type="PRINTS" id="PR00034">
    <property type="entry name" value="HTHCRP"/>
</dbReference>
<dbReference type="PANTHER" id="PTHR24567">
    <property type="entry name" value="CRP FAMILY TRANSCRIPTIONAL REGULATORY PROTEIN"/>
    <property type="match status" value="1"/>
</dbReference>
<dbReference type="PROSITE" id="PS51063">
    <property type="entry name" value="HTH_CRP_2"/>
    <property type="match status" value="1"/>
</dbReference>
<dbReference type="InterPro" id="IPR018490">
    <property type="entry name" value="cNMP-bd_dom_sf"/>
</dbReference>
<evidence type="ECO:0000256" key="3">
    <source>
        <dbReference type="ARBA" id="ARBA00023163"/>
    </source>
</evidence>
<dbReference type="SUPFAM" id="SSF46785">
    <property type="entry name" value="Winged helix' DNA-binding domain"/>
    <property type="match status" value="1"/>
</dbReference>
<feature type="domain" description="HTH crp-type" evidence="5">
    <location>
        <begin position="146"/>
        <end position="215"/>
    </location>
</feature>
<dbReference type="EMBL" id="CZDF01000180">
    <property type="protein sequence ID" value="CUR35837.1"/>
    <property type="molecule type" value="Genomic_DNA"/>
</dbReference>
<dbReference type="PROSITE" id="PS50042">
    <property type="entry name" value="CNMP_BINDING_3"/>
    <property type="match status" value="1"/>
</dbReference>
<dbReference type="Pfam" id="PF13545">
    <property type="entry name" value="HTH_Crp_2"/>
    <property type="match status" value="1"/>
</dbReference>
<evidence type="ECO:0000313" key="7">
    <source>
        <dbReference type="Proteomes" id="UP000184315"/>
    </source>
</evidence>
<sequence length="230" mass="26100">MNLPEFLRQTQFFLNLPDDQIEALGEISVLKRYPKGELIFEEGDEGNGFFIVVTGRVKVFKLSFEGKEQILHIFNPGEHFAEVPAFDGQCFPASAEALEPTELLFFPRTAFLNLLHHHPSLAVNLLAVCSRHLRRFAQIIENLSLKDVPERLATYLLYLSQRTGNFDTLELDLTKTQLAALLGTIPETLSRVFARLTQEGLIVINGSSITILDRNELIRRAKISFFDEKP</sequence>
<evidence type="ECO:0000256" key="1">
    <source>
        <dbReference type="ARBA" id="ARBA00023015"/>
    </source>
</evidence>
<dbReference type="Gene3D" id="1.10.10.10">
    <property type="entry name" value="Winged helix-like DNA-binding domain superfamily/Winged helix DNA-binding domain"/>
    <property type="match status" value="1"/>
</dbReference>
<keyword evidence="7" id="KW-1185">Reference proteome</keyword>
<dbReference type="InterPro" id="IPR050397">
    <property type="entry name" value="Env_Response_Regulators"/>
</dbReference>
<dbReference type="InterPro" id="IPR012318">
    <property type="entry name" value="HTH_CRP"/>
</dbReference>